<evidence type="ECO:0000313" key="5">
    <source>
        <dbReference type="Proteomes" id="UP001595867"/>
    </source>
</evidence>
<evidence type="ECO:0000256" key="3">
    <source>
        <dbReference type="SAM" id="SignalP"/>
    </source>
</evidence>
<dbReference type="Pfam" id="PF00353">
    <property type="entry name" value="HemolysinCabind"/>
    <property type="match status" value="2"/>
</dbReference>
<feature type="signal peptide" evidence="3">
    <location>
        <begin position="1"/>
        <end position="28"/>
    </location>
</feature>
<dbReference type="InterPro" id="IPR001343">
    <property type="entry name" value="Hemolysn_Ca-bd"/>
</dbReference>
<keyword evidence="5" id="KW-1185">Reference proteome</keyword>
<reference evidence="5" key="1">
    <citation type="journal article" date="2019" name="Int. J. Syst. Evol. Microbiol.">
        <title>The Global Catalogue of Microorganisms (GCM) 10K type strain sequencing project: providing services to taxonomists for standard genome sequencing and annotation.</title>
        <authorList>
            <consortium name="The Broad Institute Genomics Platform"/>
            <consortium name="The Broad Institute Genome Sequencing Center for Infectious Disease"/>
            <person name="Wu L."/>
            <person name="Ma J."/>
        </authorList>
    </citation>
    <scope>NUCLEOTIDE SEQUENCE [LARGE SCALE GENOMIC DNA]</scope>
    <source>
        <strain evidence="5">TBRC 5832</strain>
    </source>
</reference>
<dbReference type="PRINTS" id="PR00313">
    <property type="entry name" value="CABNDNGRPT"/>
</dbReference>
<feature type="chain" id="PRO_5047342299" evidence="3">
    <location>
        <begin position="29"/>
        <end position="217"/>
    </location>
</feature>
<evidence type="ECO:0000313" key="4">
    <source>
        <dbReference type="EMBL" id="MFC4066167.1"/>
    </source>
</evidence>
<evidence type="ECO:0000256" key="2">
    <source>
        <dbReference type="ARBA" id="ARBA00022525"/>
    </source>
</evidence>
<name>A0ABV8IPU6_9ACTN</name>
<gene>
    <name evidence="4" type="ORF">ACFO0C_14610</name>
</gene>
<dbReference type="InterPro" id="IPR011049">
    <property type="entry name" value="Serralysin-like_metalloprot_C"/>
</dbReference>
<dbReference type="PANTHER" id="PTHR38340">
    <property type="entry name" value="S-LAYER PROTEIN"/>
    <property type="match status" value="1"/>
</dbReference>
<comment type="subcellular location">
    <subcellularLocation>
        <location evidence="1">Secreted</location>
    </subcellularLocation>
</comment>
<sequence>MNARHCSVFGTTAVALASTVLFGTPAQAASAGLATAGGSTVSFRALAGRINRVAVTVSGRTVTLTDRVAIRAGRGCRSVGRTSVRCTTTRAPKMIKIALGDKNDWVRNQSGVFMLASGAGGDDTLIGGPGADQLQGGPGNDRIYGGDGRGELFGDSGADHIVGGAGNDYLLGGPGDDTLIGGAGYDVCPESSGGGVSGCEWFTSAASPSISKSDAHH</sequence>
<dbReference type="PROSITE" id="PS00330">
    <property type="entry name" value="HEMOLYSIN_CALCIUM"/>
    <property type="match status" value="2"/>
</dbReference>
<dbReference type="Proteomes" id="UP001595867">
    <property type="component" value="Unassembled WGS sequence"/>
</dbReference>
<protein>
    <submittedName>
        <fullName evidence="4">Calcium-binding protein</fullName>
    </submittedName>
</protein>
<dbReference type="EMBL" id="JBHSBL010000014">
    <property type="protein sequence ID" value="MFC4066167.1"/>
    <property type="molecule type" value="Genomic_DNA"/>
</dbReference>
<dbReference type="RefSeq" id="WP_378067126.1">
    <property type="nucleotide sequence ID" value="NZ_JBHSBL010000014.1"/>
</dbReference>
<dbReference type="PANTHER" id="PTHR38340:SF1">
    <property type="entry name" value="S-LAYER PROTEIN"/>
    <property type="match status" value="1"/>
</dbReference>
<comment type="caution">
    <text evidence="4">The sequence shown here is derived from an EMBL/GenBank/DDBJ whole genome shotgun (WGS) entry which is preliminary data.</text>
</comment>
<keyword evidence="3" id="KW-0732">Signal</keyword>
<dbReference type="SUPFAM" id="SSF51120">
    <property type="entry name" value="beta-Roll"/>
    <property type="match status" value="1"/>
</dbReference>
<dbReference type="Gene3D" id="2.150.10.10">
    <property type="entry name" value="Serralysin-like metalloprotease, C-terminal"/>
    <property type="match status" value="2"/>
</dbReference>
<proteinExistence type="predicted"/>
<evidence type="ECO:0000256" key="1">
    <source>
        <dbReference type="ARBA" id="ARBA00004613"/>
    </source>
</evidence>
<accession>A0ABV8IPU6</accession>
<keyword evidence="2" id="KW-0964">Secreted</keyword>
<organism evidence="4 5">
    <name type="scientific">Actinoplanes subglobosus</name>
    <dbReference type="NCBI Taxonomy" id="1547892"/>
    <lineage>
        <taxon>Bacteria</taxon>
        <taxon>Bacillati</taxon>
        <taxon>Actinomycetota</taxon>
        <taxon>Actinomycetes</taxon>
        <taxon>Micromonosporales</taxon>
        <taxon>Micromonosporaceae</taxon>
        <taxon>Actinoplanes</taxon>
    </lineage>
</organism>
<dbReference type="InterPro" id="IPR018511">
    <property type="entry name" value="Hemolysin-typ_Ca-bd_CS"/>
</dbReference>
<dbReference type="InterPro" id="IPR050557">
    <property type="entry name" value="RTX_toxin/Mannuronan_C5-epim"/>
</dbReference>